<keyword evidence="2" id="KW-1185">Reference proteome</keyword>
<sequence>MPQRLLRPHRFWRYGHPNWPRCLSGQLCTTSDGPSLTGASPPWPPTTEAPLEVRWCCHFVTALVGRPRASLTRAKRDWPHAPMWLARCVLCAGGAVATLMVPQDTPREGTEMCVRATYPSFFKILDQSCASQTTLTSLVNKPVSMSNLAKALPPPLIAPHSLVMQEIDQDTAGGDSVLPCEEESDRTNVARTDSLLQSLLNEMRDKSPISQAKIQGLCDGLDAKITKLTERLGPMEFSIGALQAEVELNSHEVQGLKRSEKDLR</sequence>
<gene>
    <name evidence="1" type="ORF">NDU88_008139</name>
</gene>
<dbReference type="EMBL" id="JANPWB010000012">
    <property type="protein sequence ID" value="KAJ1119956.1"/>
    <property type="molecule type" value="Genomic_DNA"/>
</dbReference>
<name>A0AAV7NVM0_PLEWA</name>
<evidence type="ECO:0000313" key="1">
    <source>
        <dbReference type="EMBL" id="KAJ1119956.1"/>
    </source>
</evidence>
<dbReference type="AlphaFoldDB" id="A0AAV7NVM0"/>
<dbReference type="Proteomes" id="UP001066276">
    <property type="component" value="Chromosome 8"/>
</dbReference>
<organism evidence="1 2">
    <name type="scientific">Pleurodeles waltl</name>
    <name type="common">Iberian ribbed newt</name>
    <dbReference type="NCBI Taxonomy" id="8319"/>
    <lineage>
        <taxon>Eukaryota</taxon>
        <taxon>Metazoa</taxon>
        <taxon>Chordata</taxon>
        <taxon>Craniata</taxon>
        <taxon>Vertebrata</taxon>
        <taxon>Euteleostomi</taxon>
        <taxon>Amphibia</taxon>
        <taxon>Batrachia</taxon>
        <taxon>Caudata</taxon>
        <taxon>Salamandroidea</taxon>
        <taxon>Salamandridae</taxon>
        <taxon>Pleurodelinae</taxon>
        <taxon>Pleurodeles</taxon>
    </lineage>
</organism>
<protein>
    <submittedName>
        <fullName evidence="1">Uncharacterized protein</fullName>
    </submittedName>
</protein>
<reference evidence="1" key="1">
    <citation type="journal article" date="2022" name="bioRxiv">
        <title>Sequencing and chromosome-scale assembly of the giantPleurodeles waltlgenome.</title>
        <authorList>
            <person name="Brown T."/>
            <person name="Elewa A."/>
            <person name="Iarovenko S."/>
            <person name="Subramanian E."/>
            <person name="Araus A.J."/>
            <person name="Petzold A."/>
            <person name="Susuki M."/>
            <person name="Suzuki K.-i.T."/>
            <person name="Hayashi T."/>
            <person name="Toyoda A."/>
            <person name="Oliveira C."/>
            <person name="Osipova E."/>
            <person name="Leigh N.D."/>
            <person name="Simon A."/>
            <person name="Yun M.H."/>
        </authorList>
    </citation>
    <scope>NUCLEOTIDE SEQUENCE</scope>
    <source>
        <strain evidence="1">20211129_DDA</strain>
        <tissue evidence="1">Liver</tissue>
    </source>
</reference>
<comment type="caution">
    <text evidence="1">The sequence shown here is derived from an EMBL/GenBank/DDBJ whole genome shotgun (WGS) entry which is preliminary data.</text>
</comment>
<evidence type="ECO:0000313" key="2">
    <source>
        <dbReference type="Proteomes" id="UP001066276"/>
    </source>
</evidence>
<proteinExistence type="predicted"/>
<accession>A0AAV7NVM0</accession>